<dbReference type="Pfam" id="PF04203">
    <property type="entry name" value="Sortase"/>
    <property type="match status" value="1"/>
</dbReference>
<accession>A0A1F6DTI2</accession>
<evidence type="ECO:0000256" key="2">
    <source>
        <dbReference type="SAM" id="Phobius"/>
    </source>
</evidence>
<feature type="transmembrane region" description="Helical" evidence="2">
    <location>
        <begin position="23"/>
        <end position="43"/>
    </location>
</feature>
<gene>
    <name evidence="3" type="ORF">A3C94_01605</name>
</gene>
<keyword evidence="2" id="KW-1133">Transmembrane helix</keyword>
<dbReference type="GO" id="GO:0016787">
    <property type="term" value="F:hydrolase activity"/>
    <property type="evidence" value="ECO:0007669"/>
    <property type="project" value="UniProtKB-KW"/>
</dbReference>
<evidence type="ECO:0000313" key="3">
    <source>
        <dbReference type="EMBL" id="OGG64686.1"/>
    </source>
</evidence>
<dbReference type="SUPFAM" id="SSF63817">
    <property type="entry name" value="Sortase"/>
    <property type="match status" value="1"/>
</dbReference>
<dbReference type="InterPro" id="IPR005754">
    <property type="entry name" value="Sortase"/>
</dbReference>
<comment type="caution">
    <text evidence="3">The sequence shown here is derived from an EMBL/GenBank/DDBJ whole genome shotgun (WGS) entry which is preliminary data.</text>
</comment>
<dbReference type="EMBL" id="MFLJ01000014">
    <property type="protein sequence ID" value="OGG64686.1"/>
    <property type="molecule type" value="Genomic_DNA"/>
</dbReference>
<evidence type="ECO:0000256" key="1">
    <source>
        <dbReference type="ARBA" id="ARBA00022801"/>
    </source>
</evidence>
<proteinExistence type="predicted"/>
<dbReference type="InterPro" id="IPR023365">
    <property type="entry name" value="Sortase_dom-sf"/>
</dbReference>
<dbReference type="Proteomes" id="UP000177232">
    <property type="component" value="Unassembled WGS sequence"/>
</dbReference>
<keyword evidence="2" id="KW-0472">Membrane</keyword>
<reference evidence="3 4" key="1">
    <citation type="journal article" date="2016" name="Nat. Commun.">
        <title>Thousands of microbial genomes shed light on interconnected biogeochemical processes in an aquifer system.</title>
        <authorList>
            <person name="Anantharaman K."/>
            <person name="Brown C.T."/>
            <person name="Hug L.A."/>
            <person name="Sharon I."/>
            <person name="Castelle C.J."/>
            <person name="Probst A.J."/>
            <person name="Thomas B.C."/>
            <person name="Singh A."/>
            <person name="Wilkins M.J."/>
            <person name="Karaoz U."/>
            <person name="Brodie E.L."/>
            <person name="Williams K.H."/>
            <person name="Hubbard S.S."/>
            <person name="Banfield J.F."/>
        </authorList>
    </citation>
    <scope>NUCLEOTIDE SEQUENCE [LARGE SCALE GENOMIC DNA]</scope>
</reference>
<keyword evidence="1" id="KW-0378">Hydrolase</keyword>
<dbReference type="STRING" id="1798496.A3C94_01605"/>
<dbReference type="AlphaFoldDB" id="A0A1F6DTI2"/>
<protein>
    <recommendedName>
        <fullName evidence="5">Sortase</fullName>
    </recommendedName>
</protein>
<name>A0A1F6DTI2_9BACT</name>
<dbReference type="Gene3D" id="2.40.260.10">
    <property type="entry name" value="Sortase"/>
    <property type="match status" value="1"/>
</dbReference>
<evidence type="ECO:0008006" key="5">
    <source>
        <dbReference type="Google" id="ProtNLM"/>
    </source>
</evidence>
<sequence length="218" mass="23525">MQRSIEIIVRLIQAGQRAYARKWSFLGFFLFAFFGSVIILGTLDLLPEAKARDVSPLVAAEGLDVPAQTDRVELPAKITIPAIGLMAAVVNPTTTAIAALDQELLKGAVRYPTSAKLGEAGNMILFGHSSYLPVVGNQAYKTFNDIQKLHAGDTIIVSSSDVAYTYRVRTVEKMNATDGAIPLNVTGRVLTLSTCDSFGKKTDRFVVTADFVESRPAS</sequence>
<keyword evidence="2" id="KW-0812">Transmembrane</keyword>
<organism evidence="3 4">
    <name type="scientific">Candidatus Kaiserbacteria bacterium RIFCSPHIGHO2_02_FULL_55_17</name>
    <dbReference type="NCBI Taxonomy" id="1798496"/>
    <lineage>
        <taxon>Bacteria</taxon>
        <taxon>Candidatus Kaiseribacteriota</taxon>
    </lineage>
</organism>
<evidence type="ECO:0000313" key="4">
    <source>
        <dbReference type="Proteomes" id="UP000177232"/>
    </source>
</evidence>